<feature type="transmembrane region" description="Helical" evidence="1">
    <location>
        <begin position="359"/>
        <end position="380"/>
    </location>
</feature>
<keyword evidence="1" id="KW-0472">Membrane</keyword>
<dbReference type="InterPro" id="IPR009875">
    <property type="entry name" value="PilZ_domain"/>
</dbReference>
<feature type="transmembrane region" description="Helical" evidence="1">
    <location>
        <begin position="284"/>
        <end position="304"/>
    </location>
</feature>
<feature type="transmembrane region" description="Helical" evidence="1">
    <location>
        <begin position="392"/>
        <end position="412"/>
    </location>
</feature>
<keyword evidence="1" id="KW-0812">Transmembrane</keyword>
<evidence type="ECO:0000313" key="3">
    <source>
        <dbReference type="EMBL" id="MCV2885525.1"/>
    </source>
</evidence>
<feature type="domain" description="PilZ" evidence="2">
    <location>
        <begin position="423"/>
        <end position="494"/>
    </location>
</feature>
<feature type="transmembrane region" description="Helical" evidence="1">
    <location>
        <begin position="316"/>
        <end position="338"/>
    </location>
</feature>
<dbReference type="EMBL" id="JAOWKX010000006">
    <property type="protein sequence ID" value="MCV2885525.1"/>
    <property type="molecule type" value="Genomic_DNA"/>
</dbReference>
<dbReference type="Pfam" id="PF07238">
    <property type="entry name" value="PilZ"/>
    <property type="match status" value="1"/>
</dbReference>
<accession>A0ABT3AA22</accession>
<gene>
    <name evidence="3" type="ORF">OE749_12545</name>
</gene>
<proteinExistence type="predicted"/>
<protein>
    <submittedName>
        <fullName evidence="3">PilZ domain-containing protein</fullName>
    </submittedName>
</protein>
<sequence length="530" mass="59731">MLNLFNLATSAQLNVGANDAALSALSENSSAIERSIIITLMLYVIKDSKRWQHNEGQFLELLTNMFGGKEEYYELEHSISTNFASALTLKHLSTTQTAELDGYNIPPSHAHIKQLMAQIITCKQYGPLSHLPELHTAEQYTMELINTTQQDVMVRERETYLVIGNLLKAVLAKLTKISPDKRTLFTHLKRIGVKIPKKYGLSISFSFQAIVWVCITLVTTSAIFAIHVAQLPLTAGQIAVNPTRLYEAWVTFWSINIAIGMTVGFLTAKIYFKIHRTVDTLPMLLIAGAAVIAILFFAVTQLIGHQASYLVFPNHINAFHVTVPLLYFVTTVVSLSYGASHFHSHDKLAWIVSRRSINWLLMTLISIACALFVLFMTSLSSKHEPLYYQQSLSIYFAITLILTNLVFFYRGYRAAIRYKNQIQRADERLSLFGHPLDVSVTVGGETYTGKLLNFSSSGCCVDIAIHVEDKSDVQLQLAESDLTSKLIWQKRKGVFHPHYKSGLNHENEKKHEAFLNWLNEKGLDKFIVSI</sequence>
<dbReference type="Proteomes" id="UP001652504">
    <property type="component" value="Unassembled WGS sequence"/>
</dbReference>
<keyword evidence="4" id="KW-1185">Reference proteome</keyword>
<feature type="transmembrane region" description="Helical" evidence="1">
    <location>
        <begin position="248"/>
        <end position="272"/>
    </location>
</feature>
<comment type="caution">
    <text evidence="3">The sequence shown here is derived from an EMBL/GenBank/DDBJ whole genome shotgun (WGS) entry which is preliminary data.</text>
</comment>
<organism evidence="3 4">
    <name type="scientific">Fluctibacter corallii</name>
    <dbReference type="NCBI Taxonomy" id="2984329"/>
    <lineage>
        <taxon>Bacteria</taxon>
        <taxon>Pseudomonadati</taxon>
        <taxon>Pseudomonadota</taxon>
        <taxon>Gammaproteobacteria</taxon>
        <taxon>Alteromonadales</taxon>
        <taxon>Alteromonadaceae</taxon>
        <taxon>Fluctibacter</taxon>
    </lineage>
</organism>
<name>A0ABT3AA22_9ALTE</name>
<evidence type="ECO:0000256" key="1">
    <source>
        <dbReference type="SAM" id="Phobius"/>
    </source>
</evidence>
<feature type="transmembrane region" description="Helical" evidence="1">
    <location>
        <begin position="199"/>
        <end position="228"/>
    </location>
</feature>
<keyword evidence="1" id="KW-1133">Transmembrane helix</keyword>
<reference evidence="3 4" key="1">
    <citation type="submission" date="2022-10" db="EMBL/GenBank/DDBJ databases">
        <title>Aestuariibacter sp. AA17 isolated from Montipora capitata coral fragment.</title>
        <authorList>
            <person name="Emsley S.A."/>
            <person name="Pfannmuller K.M."/>
            <person name="Loughran R.M."/>
            <person name="Shlafstein M."/>
            <person name="Papke E."/>
            <person name="Saw J.H."/>
            <person name="Ushijima B."/>
            <person name="Videau P."/>
        </authorList>
    </citation>
    <scope>NUCLEOTIDE SEQUENCE [LARGE SCALE GENOMIC DNA]</scope>
    <source>
        <strain evidence="3 4">AA17</strain>
    </source>
</reference>
<evidence type="ECO:0000313" key="4">
    <source>
        <dbReference type="Proteomes" id="UP001652504"/>
    </source>
</evidence>
<evidence type="ECO:0000259" key="2">
    <source>
        <dbReference type="Pfam" id="PF07238"/>
    </source>
</evidence>
<dbReference type="RefSeq" id="WP_263712812.1">
    <property type="nucleotide sequence ID" value="NZ_JAOWKX010000006.1"/>
</dbReference>